<proteinExistence type="predicted"/>
<protein>
    <recommendedName>
        <fullName evidence="2">Retrotransposon gag domain-containing protein</fullName>
    </recommendedName>
</protein>
<evidence type="ECO:0000256" key="1">
    <source>
        <dbReference type="SAM" id="Phobius"/>
    </source>
</evidence>
<dbReference type="Pfam" id="PF03732">
    <property type="entry name" value="Retrotrans_gag"/>
    <property type="match status" value="1"/>
</dbReference>
<feature type="transmembrane region" description="Helical" evidence="1">
    <location>
        <begin position="356"/>
        <end position="375"/>
    </location>
</feature>
<evidence type="ECO:0000313" key="4">
    <source>
        <dbReference type="Proteomes" id="UP000288805"/>
    </source>
</evidence>
<feature type="transmembrane region" description="Helical" evidence="1">
    <location>
        <begin position="322"/>
        <end position="344"/>
    </location>
</feature>
<keyword evidence="1" id="KW-0472">Membrane</keyword>
<dbReference type="Proteomes" id="UP000288805">
    <property type="component" value="Unassembled WGS sequence"/>
</dbReference>
<accession>A0A438DHQ0</accession>
<evidence type="ECO:0000259" key="2">
    <source>
        <dbReference type="Pfam" id="PF03732"/>
    </source>
</evidence>
<reference evidence="3 4" key="1">
    <citation type="journal article" date="2018" name="PLoS Genet.">
        <title>Population sequencing reveals clonal diversity and ancestral inbreeding in the grapevine cultivar Chardonnay.</title>
        <authorList>
            <person name="Roach M.J."/>
            <person name="Johnson D.L."/>
            <person name="Bohlmann J."/>
            <person name="van Vuuren H.J."/>
            <person name="Jones S.J."/>
            <person name="Pretorius I.S."/>
            <person name="Schmidt S.A."/>
            <person name="Borneman A.R."/>
        </authorList>
    </citation>
    <scope>NUCLEOTIDE SEQUENCE [LARGE SCALE GENOMIC DNA]</scope>
    <source>
        <strain evidence="4">cv. Chardonnay</strain>
        <tissue evidence="3">Leaf</tissue>
    </source>
</reference>
<gene>
    <name evidence="3" type="ORF">CK203_092529</name>
</gene>
<dbReference type="AlphaFoldDB" id="A0A438DHQ0"/>
<comment type="caution">
    <text evidence="3">The sequence shown here is derived from an EMBL/GenBank/DDBJ whole genome shotgun (WGS) entry which is preliminary data.</text>
</comment>
<dbReference type="EMBL" id="QGNW01001617">
    <property type="protein sequence ID" value="RVW35004.1"/>
    <property type="molecule type" value="Genomic_DNA"/>
</dbReference>
<keyword evidence="1" id="KW-1133">Transmembrane helix</keyword>
<name>A0A438DHQ0_VITVI</name>
<keyword evidence="1" id="KW-0812">Transmembrane</keyword>
<organism evidence="3 4">
    <name type="scientific">Vitis vinifera</name>
    <name type="common">Grape</name>
    <dbReference type="NCBI Taxonomy" id="29760"/>
    <lineage>
        <taxon>Eukaryota</taxon>
        <taxon>Viridiplantae</taxon>
        <taxon>Streptophyta</taxon>
        <taxon>Embryophyta</taxon>
        <taxon>Tracheophyta</taxon>
        <taxon>Spermatophyta</taxon>
        <taxon>Magnoliopsida</taxon>
        <taxon>eudicotyledons</taxon>
        <taxon>Gunneridae</taxon>
        <taxon>Pentapetalae</taxon>
        <taxon>rosids</taxon>
        <taxon>Vitales</taxon>
        <taxon>Vitaceae</taxon>
        <taxon>Viteae</taxon>
        <taxon>Vitis</taxon>
    </lineage>
</organism>
<dbReference type="InterPro" id="IPR005162">
    <property type="entry name" value="Retrotrans_gag_dom"/>
</dbReference>
<dbReference type="PANTHER" id="PTHR33223:SF8">
    <property type="entry name" value="OS04G0172440 PROTEIN"/>
    <property type="match status" value="1"/>
</dbReference>
<dbReference type="PANTHER" id="PTHR33223">
    <property type="entry name" value="CCHC-TYPE DOMAIN-CONTAINING PROTEIN"/>
    <property type="match status" value="1"/>
</dbReference>
<evidence type="ECO:0000313" key="3">
    <source>
        <dbReference type="EMBL" id="RVW35004.1"/>
    </source>
</evidence>
<feature type="domain" description="Retrotransposon gag" evidence="2">
    <location>
        <begin position="52"/>
        <end position="143"/>
    </location>
</feature>
<sequence length="451" mass="51420">MPATQTVHTISHDQATVIPPTITPVTIIEDPRSHFIAHYEALGLDEAQLLTLFPLSLSGVTQRWYASLESSRRRTWEDLAQEFLRQYSFSGDTSVTRRELEFLRQGSDESVSFFISRWREKAAEMIERPTERDQMSMFLRSLHPRFARHLTGVPFQDFRSLVQALFDVDNGISRGLWSDIIPSPDTEGRELVDHLRAMERMFCGLSASTTCYHPYARSLQIPRSDFTFTSSSSSSSSADLIDSGAVSFPVSTTDTDLGPDMTADSFPAYSTHAVPPPSGLYHHVECEEFEPMVVLSWRGATYDLWVAYDMRVGRLLDEVVTYFAHLGWCLPVIDITLGVHLFMFRDTGTYESMQRSLAILGFALYWGITLSLEFMPDAYLPEIILILRAYPFRGDAFTLGHTHLADFDTETPPLVYDCCFRWIIESLTLWVQSSRRTWSDLEEDADQSRAF</sequence>